<evidence type="ECO:0000313" key="2">
    <source>
        <dbReference type="EMBL" id="GGP79560.1"/>
    </source>
</evidence>
<keyword evidence="1" id="KW-1133">Transmembrane helix</keyword>
<dbReference type="RefSeq" id="WP_189226856.1">
    <property type="nucleotide sequence ID" value="NZ_BMRG01000019.1"/>
</dbReference>
<dbReference type="InterPro" id="IPR021401">
    <property type="entry name" value="DUF3040"/>
</dbReference>
<sequence length="96" mass="10297">MLSEREQEALHEIQRGLIDDDPEFERSFRALDAAGPAPRTGHRSLGAAIITIAALLAFLLLLTGEPSGALAFGVIAGAVWVAQRFPAAPARREHPE</sequence>
<dbReference type="EMBL" id="BMRG01000019">
    <property type="protein sequence ID" value="GGP79560.1"/>
    <property type="molecule type" value="Genomic_DNA"/>
</dbReference>
<dbReference type="AlphaFoldDB" id="A0A918AT05"/>
<feature type="transmembrane region" description="Helical" evidence="1">
    <location>
        <begin position="45"/>
        <end position="63"/>
    </location>
</feature>
<protein>
    <recommendedName>
        <fullName evidence="4">DUF3040 family protein</fullName>
    </recommendedName>
</protein>
<comment type="caution">
    <text evidence="2">The sequence shown here is derived from an EMBL/GenBank/DDBJ whole genome shotgun (WGS) entry which is preliminary data.</text>
</comment>
<reference evidence="2" key="1">
    <citation type="journal article" date="2014" name="Int. J. Syst. Evol. Microbiol.">
        <title>Complete genome sequence of Corynebacterium casei LMG S-19264T (=DSM 44701T), isolated from a smear-ripened cheese.</title>
        <authorList>
            <consortium name="US DOE Joint Genome Institute (JGI-PGF)"/>
            <person name="Walter F."/>
            <person name="Albersmeier A."/>
            <person name="Kalinowski J."/>
            <person name="Ruckert C."/>
        </authorList>
    </citation>
    <scope>NUCLEOTIDE SEQUENCE</scope>
    <source>
        <strain evidence="2">JCM 3313</strain>
    </source>
</reference>
<reference evidence="2" key="2">
    <citation type="submission" date="2020-09" db="EMBL/GenBank/DDBJ databases">
        <authorList>
            <person name="Sun Q."/>
            <person name="Ohkuma M."/>
        </authorList>
    </citation>
    <scope>NUCLEOTIDE SEQUENCE</scope>
    <source>
        <strain evidence="2">JCM 3313</strain>
    </source>
</reference>
<dbReference type="Proteomes" id="UP000639606">
    <property type="component" value="Unassembled WGS sequence"/>
</dbReference>
<gene>
    <name evidence="2" type="ORF">GCM10010185_61830</name>
</gene>
<name>A0A918AT05_9PSEU</name>
<evidence type="ECO:0000313" key="3">
    <source>
        <dbReference type="Proteomes" id="UP000639606"/>
    </source>
</evidence>
<proteinExistence type="predicted"/>
<keyword evidence="1" id="KW-0812">Transmembrane</keyword>
<organism evidence="2 3">
    <name type="scientific">Saccharothrix coeruleofusca</name>
    <dbReference type="NCBI Taxonomy" id="33919"/>
    <lineage>
        <taxon>Bacteria</taxon>
        <taxon>Bacillati</taxon>
        <taxon>Actinomycetota</taxon>
        <taxon>Actinomycetes</taxon>
        <taxon>Pseudonocardiales</taxon>
        <taxon>Pseudonocardiaceae</taxon>
        <taxon>Saccharothrix</taxon>
    </lineage>
</organism>
<evidence type="ECO:0008006" key="4">
    <source>
        <dbReference type="Google" id="ProtNLM"/>
    </source>
</evidence>
<dbReference type="Pfam" id="PF11239">
    <property type="entry name" value="DUF3040"/>
    <property type="match status" value="1"/>
</dbReference>
<accession>A0A918AT05</accession>
<keyword evidence="1" id="KW-0472">Membrane</keyword>
<keyword evidence="3" id="KW-1185">Reference proteome</keyword>
<evidence type="ECO:0000256" key="1">
    <source>
        <dbReference type="SAM" id="Phobius"/>
    </source>
</evidence>